<dbReference type="InterPro" id="IPR001509">
    <property type="entry name" value="Epimerase_deHydtase"/>
</dbReference>
<evidence type="ECO:0000313" key="3">
    <source>
        <dbReference type="Proteomes" id="UP000070433"/>
    </source>
</evidence>
<dbReference type="AlphaFoldDB" id="A0A127JWJ9"/>
<dbReference type="Pfam" id="PF01370">
    <property type="entry name" value="Epimerase"/>
    <property type="match status" value="1"/>
</dbReference>
<dbReference type="OrthoDB" id="5295702at2"/>
<dbReference type="PANTHER" id="PTHR43245">
    <property type="entry name" value="BIFUNCTIONAL POLYMYXIN RESISTANCE PROTEIN ARNA"/>
    <property type="match status" value="1"/>
</dbReference>
<dbReference type="Gene3D" id="3.40.50.720">
    <property type="entry name" value="NAD(P)-binding Rossmann-like Domain"/>
    <property type="match status" value="1"/>
</dbReference>
<gene>
    <name evidence="2" type="ORF">UC35_17925</name>
</gene>
<evidence type="ECO:0000259" key="1">
    <source>
        <dbReference type="Pfam" id="PF01370"/>
    </source>
</evidence>
<reference evidence="2 3" key="1">
    <citation type="journal article" date="2014" name="Int. J. Syst. Evol. Microbiol.">
        <title>Ramlibacter solisilvae sp. nov., isolated from forest soil, and emended description of the genus Ramlibacter.</title>
        <authorList>
            <person name="Lee H.J."/>
            <person name="Lee S.H."/>
            <person name="Lee S.S."/>
            <person name="Lee J.S."/>
            <person name="Kim Y."/>
            <person name="Kim S.C."/>
            <person name="Jeon C.O."/>
        </authorList>
    </citation>
    <scope>NUCLEOTIDE SEQUENCE [LARGE SCALE GENOMIC DNA]</scope>
    <source>
        <strain evidence="2 3">5-10</strain>
    </source>
</reference>
<dbReference type="CDD" id="cd08946">
    <property type="entry name" value="SDR_e"/>
    <property type="match status" value="1"/>
</dbReference>
<dbReference type="SUPFAM" id="SSF51735">
    <property type="entry name" value="NAD(P)-binding Rossmann-fold domains"/>
    <property type="match status" value="1"/>
</dbReference>
<dbReference type="PANTHER" id="PTHR43245:SF23">
    <property type="entry name" value="NAD(P)-BINDING DOMAIN-CONTAINING PROTEIN"/>
    <property type="match status" value="1"/>
</dbReference>
<dbReference type="Proteomes" id="UP000070433">
    <property type="component" value="Chromosome"/>
</dbReference>
<proteinExistence type="predicted"/>
<dbReference type="PATRIC" id="fig|94132.3.peg.3663"/>
<dbReference type="InterPro" id="IPR036291">
    <property type="entry name" value="NAD(P)-bd_dom_sf"/>
</dbReference>
<dbReference type="InterPro" id="IPR050177">
    <property type="entry name" value="Lipid_A_modif_metabolic_enz"/>
</dbReference>
<accession>A0A127JWJ9</accession>
<protein>
    <submittedName>
        <fullName evidence="2">NAD-dependent dehydratase</fullName>
    </submittedName>
</protein>
<dbReference type="RefSeq" id="WP_061502092.1">
    <property type="nucleotide sequence ID" value="NZ_CP010951.1"/>
</dbReference>
<name>A0A127JWJ9_9BURK</name>
<organism evidence="2 3">
    <name type="scientific">Ramlibacter tataouinensis</name>
    <dbReference type="NCBI Taxonomy" id="94132"/>
    <lineage>
        <taxon>Bacteria</taxon>
        <taxon>Pseudomonadati</taxon>
        <taxon>Pseudomonadota</taxon>
        <taxon>Betaproteobacteria</taxon>
        <taxon>Burkholderiales</taxon>
        <taxon>Comamonadaceae</taxon>
        <taxon>Ramlibacter</taxon>
    </lineage>
</organism>
<feature type="domain" description="NAD-dependent epimerase/dehydratase" evidence="1">
    <location>
        <begin position="4"/>
        <end position="240"/>
    </location>
</feature>
<sequence length="345" mass="38188">MKLLVTGVEGYIGCLLAPFLTARGHEVVGFDTGYYRDGWLFSDRTLVPDFPRTINGDIREIQPDLLRGLDAVVHLAELSNDPLGENDPELTFQINHQASVRLATLAKAAGVKRFVYTSSCSVYGVADGAEPMTERSPVNPQTAYARCKTLVERDVAALATPEFAPTFLRNATAYGASPRMRFDIVLNNLCGVACTSGKIAMTSDGTPWRPLVHVLDICEAVACALVAPQDRIHAEVFNVGHDADNYQVREIAQIVAGVYPGCELSFGPPGGDNRSYRVSFAKIHERLPGFRCAWDARKGARQLHDVFERIGMERATFEGRPFTRLKQLKYLSASGQLDERLFWRY</sequence>
<evidence type="ECO:0000313" key="2">
    <source>
        <dbReference type="EMBL" id="AMO24377.1"/>
    </source>
</evidence>
<dbReference type="EMBL" id="CP010951">
    <property type="protein sequence ID" value="AMO24377.1"/>
    <property type="molecule type" value="Genomic_DNA"/>
</dbReference>
<keyword evidence="3" id="KW-1185">Reference proteome</keyword>